<dbReference type="EMBL" id="CP019288">
    <property type="protein sequence ID" value="QHI37214.1"/>
    <property type="molecule type" value="Genomic_DNA"/>
</dbReference>
<dbReference type="Proteomes" id="UP000464657">
    <property type="component" value="Chromosome"/>
</dbReference>
<reference evidence="1 2" key="1">
    <citation type="journal article" date="2013" name="Int. J. Syst. Evol. Microbiol.">
        <title>Kordia antarctica sp. nov., isolated from Antarctic seawater.</title>
        <authorList>
            <person name="Baek K."/>
            <person name="Choi A."/>
            <person name="Kang I."/>
            <person name="Lee K."/>
            <person name="Cho J.C."/>
        </authorList>
    </citation>
    <scope>NUCLEOTIDE SEQUENCE [LARGE SCALE GENOMIC DNA]</scope>
    <source>
        <strain evidence="1 2">IMCC3317</strain>
    </source>
</reference>
<dbReference type="KEGG" id="kan:IMCC3317_25920"/>
<sequence length="46" mass="5467">MPNIDFTTTLFGNWKTRTYKKTKTNDALIAYSRTFRKHKSRSNTLL</sequence>
<evidence type="ECO:0000313" key="2">
    <source>
        <dbReference type="Proteomes" id="UP000464657"/>
    </source>
</evidence>
<name>A0A7L4ZMT2_9FLAO</name>
<evidence type="ECO:0000313" key="1">
    <source>
        <dbReference type="EMBL" id="QHI37214.1"/>
    </source>
</evidence>
<dbReference type="AlphaFoldDB" id="A0A7L4ZMT2"/>
<protein>
    <submittedName>
        <fullName evidence="1">Uncharacterized protein</fullName>
    </submittedName>
</protein>
<keyword evidence="2" id="KW-1185">Reference proteome</keyword>
<organism evidence="1 2">
    <name type="scientific">Kordia antarctica</name>
    <dbReference type="NCBI Taxonomy" id="1218801"/>
    <lineage>
        <taxon>Bacteria</taxon>
        <taxon>Pseudomonadati</taxon>
        <taxon>Bacteroidota</taxon>
        <taxon>Flavobacteriia</taxon>
        <taxon>Flavobacteriales</taxon>
        <taxon>Flavobacteriaceae</taxon>
        <taxon>Kordia</taxon>
    </lineage>
</organism>
<accession>A0A7L4ZMT2</accession>
<gene>
    <name evidence="1" type="ORF">IMCC3317_25920</name>
</gene>
<proteinExistence type="predicted"/>